<feature type="region of interest" description="Disordered" evidence="7">
    <location>
        <begin position="1025"/>
        <end position="1061"/>
    </location>
</feature>
<feature type="domain" description="NB-ARC" evidence="8">
    <location>
        <begin position="234"/>
        <end position="389"/>
    </location>
</feature>
<comment type="similarity">
    <text evidence="1">Belongs to the disease resistance NB-LRR family.</text>
</comment>
<dbReference type="Gene3D" id="3.40.50.300">
    <property type="entry name" value="P-loop containing nucleotide triphosphate hydrolases"/>
    <property type="match status" value="1"/>
</dbReference>
<organism evidence="12 13">
    <name type="scientific">Eragrostis curvula</name>
    <name type="common">weeping love grass</name>
    <dbReference type="NCBI Taxonomy" id="38414"/>
    <lineage>
        <taxon>Eukaryota</taxon>
        <taxon>Viridiplantae</taxon>
        <taxon>Streptophyta</taxon>
        <taxon>Embryophyta</taxon>
        <taxon>Tracheophyta</taxon>
        <taxon>Spermatophyta</taxon>
        <taxon>Magnoliopsida</taxon>
        <taxon>Liliopsida</taxon>
        <taxon>Poales</taxon>
        <taxon>Poaceae</taxon>
        <taxon>PACMAD clade</taxon>
        <taxon>Chloridoideae</taxon>
        <taxon>Eragrostideae</taxon>
        <taxon>Eragrostidinae</taxon>
        <taxon>Eragrostis</taxon>
    </lineage>
</organism>
<dbReference type="Pfam" id="PF23598">
    <property type="entry name" value="LRR_14"/>
    <property type="match status" value="1"/>
</dbReference>
<evidence type="ECO:0000313" key="13">
    <source>
        <dbReference type="Proteomes" id="UP000324897"/>
    </source>
</evidence>
<evidence type="ECO:0000259" key="8">
    <source>
        <dbReference type="Pfam" id="PF00931"/>
    </source>
</evidence>
<dbReference type="SUPFAM" id="SSF52540">
    <property type="entry name" value="P-loop containing nucleoside triphosphate hydrolases"/>
    <property type="match status" value="1"/>
</dbReference>
<evidence type="ECO:0000256" key="6">
    <source>
        <dbReference type="ARBA" id="ARBA00023054"/>
    </source>
</evidence>
<sequence length="1061" mass="120161">MSKTDAPREGFHFFSTSIQTRPKSQAKQIAGVASAPDLGAMDLVTGPIGKLVPKLLQLLKDEYKLQKDVWKQVKYLADELMSMHAALGKVAQVPYYELDEQVKLWASEVREASYDMEDVIDTFLVRVDGGRQPADDTAKVKRLLEKMGKIFSLSKFKVRRGIAGAIEEIKEQVDEMAKRRERYRVDDHVAKSSTMASIDPRVLTLHMTSEIVGIDESRDELIKMLTLEDDNASNKKMKIVSIVGSGGLGKTTLAKVVYEKLTQNMNIQCKAFVSVGQKPDLKKVLRDILLALHKEYYMNKTNFMILDEGQLIEEIQDFLKKKRYFIVIDDIWEVSSWDAIRIALQDKNFGCKIIITTRRTDVAELIHCSYQMKPLSPDSSKELFYGRIFGSKDECPERLFELSNKILNKCGGVPLSIITIASLLASKSDDISEWLEVCNSIGSGLSSRHDMYNNMRKILLLSYYDLPPYMKTCFVYLSMYPEDHEIERDRLIWRWICEGFVQTQKTGDDLFELGKSYFNDLINRSLVQPVHDSFRGVYACRVHDMILDMICSLSKEENFVTTPAEIEQVMSSKSKKLRRLSLKNTTWPKNDVSQVRSIAIFRPSIDSLPSFSCFGVLRVLDLQGCSLKKCQDSILDVGNLIHLRYLGLSFIGLKQVPRGIEKLQFLEVLKMVDSSHKIILPLSVFELKRLMCLEGVCCHPRQGNLLRKLASLQVLHDLHVHNESAGAVEELGQLTRLTKLRIQINSQMDQSISEAFINSLGNLQRLQSLSIEHISLRNNLIKWERWVPPSHLRILHINHDFSLRTMPKWISPASFPHLMHLHLKEVNIVRPEDIQMIGTLPNLSFLSLMGNFDNFKERPLQKFTVSADAFPRVTQCNFSNVVTVPSMFAQGAMLRAERIVFCIRAVDFSSDGGLSFDDLAMDDLPSLQRVLIYLHWGTGVSEEEVTKLKEALKDAADVHPTHPRMNVIDRKMSAAARQLCGDREAAHACVQLAQGPDEEKSDPYTCGMTDNASSCRSTRVTATGTRSAAHAVAPPADAARQGARTAWARRPRVAVTMRPRP</sequence>
<dbReference type="Pfam" id="PF23559">
    <property type="entry name" value="WHD_DRP"/>
    <property type="match status" value="1"/>
</dbReference>
<dbReference type="AlphaFoldDB" id="A0A5J9VZI8"/>
<evidence type="ECO:0000256" key="2">
    <source>
        <dbReference type="ARBA" id="ARBA00022614"/>
    </source>
</evidence>
<name>A0A5J9VZI8_9POAL</name>
<feature type="domain" description="Disease resistance protein winged helix" evidence="10">
    <location>
        <begin position="479"/>
        <end position="550"/>
    </location>
</feature>
<dbReference type="InterPro" id="IPR055414">
    <property type="entry name" value="LRR_R13L4/SHOC2-like"/>
</dbReference>
<dbReference type="Gene3D" id="1.10.10.10">
    <property type="entry name" value="Winged helix-like DNA-binding domain superfamily/Winged helix DNA-binding domain"/>
    <property type="match status" value="1"/>
</dbReference>
<dbReference type="Proteomes" id="UP000324897">
    <property type="component" value="Chromosome 4"/>
</dbReference>
<proteinExistence type="inferred from homology"/>
<dbReference type="PRINTS" id="PR00364">
    <property type="entry name" value="DISEASERSIST"/>
</dbReference>
<evidence type="ECO:0000256" key="3">
    <source>
        <dbReference type="ARBA" id="ARBA00022737"/>
    </source>
</evidence>
<feature type="non-terminal residue" evidence="12">
    <location>
        <position position="1"/>
    </location>
</feature>
<evidence type="ECO:0000313" key="12">
    <source>
        <dbReference type="EMBL" id="TVU41036.1"/>
    </source>
</evidence>
<keyword evidence="5" id="KW-0611">Plant defense</keyword>
<keyword evidence="3" id="KW-0677">Repeat</keyword>
<dbReference type="Gene3D" id="3.80.10.10">
    <property type="entry name" value="Ribonuclease Inhibitor"/>
    <property type="match status" value="1"/>
</dbReference>
<feature type="domain" description="Disease resistance R13L4/SHOC-2-like LRR" evidence="11">
    <location>
        <begin position="594"/>
        <end position="964"/>
    </location>
</feature>
<evidence type="ECO:0000259" key="9">
    <source>
        <dbReference type="Pfam" id="PF18052"/>
    </source>
</evidence>
<dbReference type="InterPro" id="IPR044974">
    <property type="entry name" value="Disease_R_plants"/>
</dbReference>
<keyword evidence="13" id="KW-1185">Reference proteome</keyword>
<gene>
    <name evidence="12" type="ORF">EJB05_14526</name>
</gene>
<dbReference type="GO" id="GO:0002758">
    <property type="term" value="P:innate immune response-activating signaling pathway"/>
    <property type="evidence" value="ECO:0007669"/>
    <property type="project" value="UniProtKB-ARBA"/>
</dbReference>
<protein>
    <recommendedName>
        <fullName evidence="14">AAA+ ATPase domain-containing protein</fullName>
    </recommendedName>
</protein>
<reference evidence="12 13" key="1">
    <citation type="journal article" date="2019" name="Sci. Rep.">
        <title>A high-quality genome of Eragrostis curvula grass provides insights into Poaceae evolution and supports new strategies to enhance forage quality.</title>
        <authorList>
            <person name="Carballo J."/>
            <person name="Santos B.A.C.M."/>
            <person name="Zappacosta D."/>
            <person name="Garbus I."/>
            <person name="Selva J.P."/>
            <person name="Gallo C.A."/>
            <person name="Diaz A."/>
            <person name="Albertini E."/>
            <person name="Caccamo M."/>
            <person name="Echenique V."/>
        </authorList>
    </citation>
    <scope>NUCLEOTIDE SEQUENCE [LARGE SCALE GENOMIC DNA]</scope>
    <source>
        <strain evidence="13">cv. Victoria</strain>
        <tissue evidence="12">Leaf</tissue>
    </source>
</reference>
<dbReference type="InterPro" id="IPR041118">
    <property type="entry name" value="Rx_N"/>
</dbReference>
<dbReference type="InterPro" id="IPR032675">
    <property type="entry name" value="LRR_dom_sf"/>
</dbReference>
<dbReference type="OrthoDB" id="682957at2759"/>
<dbReference type="Gene3D" id="1.10.8.430">
    <property type="entry name" value="Helical domain of apoptotic protease-activating factors"/>
    <property type="match status" value="1"/>
</dbReference>
<dbReference type="InterPro" id="IPR027417">
    <property type="entry name" value="P-loop_NTPase"/>
</dbReference>
<evidence type="ECO:0008006" key="14">
    <source>
        <dbReference type="Google" id="ProtNLM"/>
    </source>
</evidence>
<dbReference type="GO" id="GO:0043531">
    <property type="term" value="F:ADP binding"/>
    <property type="evidence" value="ECO:0007669"/>
    <property type="project" value="InterPro"/>
</dbReference>
<dbReference type="SUPFAM" id="SSF52058">
    <property type="entry name" value="L domain-like"/>
    <property type="match status" value="1"/>
</dbReference>
<evidence type="ECO:0000259" key="11">
    <source>
        <dbReference type="Pfam" id="PF23598"/>
    </source>
</evidence>
<keyword evidence="2" id="KW-0433">Leucine-rich repeat</keyword>
<feature type="compositionally biased region" description="Low complexity" evidence="7">
    <location>
        <begin position="1028"/>
        <end position="1043"/>
    </location>
</feature>
<keyword evidence="4" id="KW-0547">Nucleotide-binding</keyword>
<dbReference type="PANTHER" id="PTHR23155">
    <property type="entry name" value="DISEASE RESISTANCE PROTEIN RP"/>
    <property type="match status" value="1"/>
</dbReference>
<dbReference type="GO" id="GO:0042742">
    <property type="term" value="P:defense response to bacterium"/>
    <property type="evidence" value="ECO:0007669"/>
    <property type="project" value="UniProtKB-ARBA"/>
</dbReference>
<dbReference type="Pfam" id="PF00931">
    <property type="entry name" value="NB-ARC"/>
    <property type="match status" value="1"/>
</dbReference>
<accession>A0A5J9VZI8</accession>
<dbReference type="GO" id="GO:0009626">
    <property type="term" value="P:plant-type hypersensitive response"/>
    <property type="evidence" value="ECO:0007669"/>
    <property type="project" value="UniProtKB-ARBA"/>
</dbReference>
<keyword evidence="6" id="KW-0175">Coiled coil</keyword>
<feature type="domain" description="Disease resistance N-terminal" evidence="9">
    <location>
        <begin position="49"/>
        <end position="132"/>
    </location>
</feature>
<dbReference type="EMBL" id="RWGY01000007">
    <property type="protein sequence ID" value="TVU41036.1"/>
    <property type="molecule type" value="Genomic_DNA"/>
</dbReference>
<dbReference type="PANTHER" id="PTHR23155:SF1116">
    <property type="entry name" value="OS12G0273300 PROTEIN"/>
    <property type="match status" value="1"/>
</dbReference>
<evidence type="ECO:0000259" key="10">
    <source>
        <dbReference type="Pfam" id="PF23559"/>
    </source>
</evidence>
<dbReference type="InterPro" id="IPR042197">
    <property type="entry name" value="Apaf_helical"/>
</dbReference>
<evidence type="ECO:0000256" key="1">
    <source>
        <dbReference type="ARBA" id="ARBA00008894"/>
    </source>
</evidence>
<dbReference type="CDD" id="cd14798">
    <property type="entry name" value="RX-CC_like"/>
    <property type="match status" value="1"/>
</dbReference>
<dbReference type="Gramene" id="TVU41036">
    <property type="protein sequence ID" value="TVU41036"/>
    <property type="gene ID" value="EJB05_14526"/>
</dbReference>
<evidence type="ECO:0000256" key="4">
    <source>
        <dbReference type="ARBA" id="ARBA00022741"/>
    </source>
</evidence>
<dbReference type="FunFam" id="3.40.50.300:FF:001091">
    <property type="entry name" value="Probable disease resistance protein At1g61300"/>
    <property type="match status" value="1"/>
</dbReference>
<evidence type="ECO:0000256" key="5">
    <source>
        <dbReference type="ARBA" id="ARBA00022821"/>
    </source>
</evidence>
<dbReference type="InterPro" id="IPR038005">
    <property type="entry name" value="RX-like_CC"/>
</dbReference>
<dbReference type="InterPro" id="IPR002182">
    <property type="entry name" value="NB-ARC"/>
</dbReference>
<dbReference type="InterPro" id="IPR036388">
    <property type="entry name" value="WH-like_DNA-bd_sf"/>
</dbReference>
<comment type="caution">
    <text evidence="12">The sequence shown here is derived from an EMBL/GenBank/DDBJ whole genome shotgun (WGS) entry which is preliminary data.</text>
</comment>
<dbReference type="Pfam" id="PF18052">
    <property type="entry name" value="Rx_N"/>
    <property type="match status" value="1"/>
</dbReference>
<dbReference type="Gene3D" id="1.20.5.4130">
    <property type="match status" value="1"/>
</dbReference>
<dbReference type="InterPro" id="IPR058922">
    <property type="entry name" value="WHD_DRP"/>
</dbReference>
<evidence type="ECO:0000256" key="7">
    <source>
        <dbReference type="SAM" id="MobiDB-lite"/>
    </source>
</evidence>
<dbReference type="FunFam" id="1.10.10.10:FF:000322">
    <property type="entry name" value="Probable disease resistance protein At1g63360"/>
    <property type="match status" value="1"/>
</dbReference>